<dbReference type="Proteomes" id="UP001642409">
    <property type="component" value="Unassembled WGS sequence"/>
</dbReference>
<dbReference type="AlphaFoldDB" id="A0AA86QJK5"/>
<name>A0AA86QJK5_9EUKA</name>
<reference evidence="1" key="1">
    <citation type="submission" date="2023-06" db="EMBL/GenBank/DDBJ databases">
        <authorList>
            <person name="Kurt Z."/>
        </authorList>
    </citation>
    <scope>NUCLEOTIDE SEQUENCE</scope>
</reference>
<reference evidence="2 3" key="2">
    <citation type="submission" date="2024-07" db="EMBL/GenBank/DDBJ databases">
        <authorList>
            <person name="Akdeniz Z."/>
        </authorList>
    </citation>
    <scope>NUCLEOTIDE SEQUENCE [LARGE SCALE GENOMIC DNA]</scope>
</reference>
<evidence type="ECO:0000313" key="1">
    <source>
        <dbReference type="EMBL" id="CAI9955668.1"/>
    </source>
</evidence>
<evidence type="ECO:0000313" key="3">
    <source>
        <dbReference type="Proteomes" id="UP001642409"/>
    </source>
</evidence>
<organism evidence="1">
    <name type="scientific">Hexamita inflata</name>
    <dbReference type="NCBI Taxonomy" id="28002"/>
    <lineage>
        <taxon>Eukaryota</taxon>
        <taxon>Metamonada</taxon>
        <taxon>Diplomonadida</taxon>
        <taxon>Hexamitidae</taxon>
        <taxon>Hexamitinae</taxon>
        <taxon>Hexamita</taxon>
    </lineage>
</organism>
<protein>
    <submittedName>
        <fullName evidence="2">Hypothetical_protein</fullName>
    </submittedName>
</protein>
<proteinExistence type="predicted"/>
<dbReference type="EMBL" id="CAXDID020000010">
    <property type="protein sequence ID" value="CAL5979353.1"/>
    <property type="molecule type" value="Genomic_DNA"/>
</dbReference>
<accession>A0AA86QJK5</accession>
<keyword evidence="3" id="KW-1185">Reference proteome</keyword>
<comment type="caution">
    <text evidence="1">The sequence shown here is derived from an EMBL/GenBank/DDBJ whole genome shotgun (WGS) entry which is preliminary data.</text>
</comment>
<sequence>MIHVNQYIKSEIRKLPETDQKMKIPDLLFALLMKKLNIKISGYPKGNYQCMTNIRQIQKAMAAKLMQLKKGKHKIWSEVGNQIIFSITLLYNIHQYIIQCPEYIYITPKYNVS</sequence>
<dbReference type="EMBL" id="CATOUU010000865">
    <property type="protein sequence ID" value="CAI9955668.1"/>
    <property type="molecule type" value="Genomic_DNA"/>
</dbReference>
<gene>
    <name evidence="1" type="ORF">HINF_LOCUS43313</name>
    <name evidence="2" type="ORF">HINF_LOCUS5500</name>
</gene>
<evidence type="ECO:0000313" key="2">
    <source>
        <dbReference type="EMBL" id="CAL5979353.1"/>
    </source>
</evidence>